<dbReference type="FunFam" id="3.30.1550.10:FF:000002">
    <property type="entry name" value="60S ribosomal protein L12"/>
    <property type="match status" value="1"/>
</dbReference>
<comment type="caution">
    <text evidence="7">The sequence shown here is derived from an EMBL/GenBank/DDBJ whole genome shotgun (WGS) entry which is preliminary data.</text>
</comment>
<dbReference type="InterPro" id="IPR020785">
    <property type="entry name" value="Ribosomal_uL11_CS"/>
</dbReference>
<evidence type="ECO:0000313" key="7">
    <source>
        <dbReference type="EMBL" id="KAA6388379.1"/>
    </source>
</evidence>
<dbReference type="FunFam" id="1.10.10.250:FF:000002">
    <property type="entry name" value="60S ribosomal protein L12"/>
    <property type="match status" value="1"/>
</dbReference>
<keyword evidence="3 4" id="KW-0687">Ribonucleoprotein</keyword>
<dbReference type="GO" id="GO:0022625">
    <property type="term" value="C:cytosolic large ribosomal subunit"/>
    <property type="evidence" value="ECO:0007669"/>
    <property type="project" value="TreeGrafter"/>
</dbReference>
<dbReference type="GO" id="GO:0006412">
    <property type="term" value="P:translation"/>
    <property type="evidence" value="ECO:0007669"/>
    <property type="project" value="InterPro"/>
</dbReference>
<dbReference type="GO" id="GO:0070180">
    <property type="term" value="F:large ribosomal subunit rRNA binding"/>
    <property type="evidence" value="ECO:0007669"/>
    <property type="project" value="TreeGrafter"/>
</dbReference>
<dbReference type="Proteomes" id="UP000324800">
    <property type="component" value="Unassembled WGS sequence"/>
</dbReference>
<evidence type="ECO:0000259" key="5">
    <source>
        <dbReference type="Pfam" id="PF00298"/>
    </source>
</evidence>
<sequence length="165" mass="17526">MPPKVDPNEERIVFIRAIGGEVGAASTIAPKIGPLGLNPKKTGEDIAKATTAWKGMRVTVKLTVKNRVAEVTVVPSVASMIIQALAEPPRDRKKQKNVKHSGSLTLEQVIKIAQNIRGRSLARTLKGTVKEVLGTCVSIGCAVNGLAPKDLFTKIDDGSLAIPDQ</sequence>
<dbReference type="OrthoDB" id="1478556at2759"/>
<gene>
    <name evidence="7" type="ORF">EZS28_016091</name>
</gene>
<dbReference type="EMBL" id="SNRW01004008">
    <property type="protein sequence ID" value="KAA6388379.1"/>
    <property type="molecule type" value="Genomic_DNA"/>
</dbReference>
<feature type="domain" description="Large ribosomal subunit protein uL11 N-terminal" evidence="6">
    <location>
        <begin position="15"/>
        <end position="67"/>
    </location>
</feature>
<name>A0A5J4W1H7_9EUKA</name>
<dbReference type="Pfam" id="PF03946">
    <property type="entry name" value="Ribosomal_L11_N"/>
    <property type="match status" value="1"/>
</dbReference>
<dbReference type="PROSITE" id="PS00359">
    <property type="entry name" value="RIBOSOMAL_L11"/>
    <property type="match status" value="1"/>
</dbReference>
<organism evidence="7 8">
    <name type="scientific">Streblomastix strix</name>
    <dbReference type="NCBI Taxonomy" id="222440"/>
    <lineage>
        <taxon>Eukaryota</taxon>
        <taxon>Metamonada</taxon>
        <taxon>Preaxostyla</taxon>
        <taxon>Oxymonadida</taxon>
        <taxon>Streblomastigidae</taxon>
        <taxon>Streblomastix</taxon>
    </lineage>
</organism>
<reference evidence="7 8" key="1">
    <citation type="submission" date="2019-03" db="EMBL/GenBank/DDBJ databases">
        <title>Single cell metagenomics reveals metabolic interactions within the superorganism composed of flagellate Streblomastix strix and complex community of Bacteroidetes bacteria on its surface.</title>
        <authorList>
            <person name="Treitli S.C."/>
            <person name="Kolisko M."/>
            <person name="Husnik F."/>
            <person name="Keeling P."/>
            <person name="Hampl V."/>
        </authorList>
    </citation>
    <scope>NUCLEOTIDE SEQUENCE [LARGE SCALE GENOMIC DNA]</scope>
    <source>
        <strain evidence="7">ST1C</strain>
    </source>
</reference>
<dbReference type="SUPFAM" id="SSF54747">
    <property type="entry name" value="Ribosomal L11/L12e N-terminal domain"/>
    <property type="match status" value="1"/>
</dbReference>
<dbReference type="SUPFAM" id="SSF46906">
    <property type="entry name" value="Ribosomal protein L11, C-terminal domain"/>
    <property type="match status" value="1"/>
</dbReference>
<evidence type="ECO:0000256" key="4">
    <source>
        <dbReference type="RuleBase" id="RU003978"/>
    </source>
</evidence>
<dbReference type="InterPro" id="IPR020784">
    <property type="entry name" value="Ribosomal_uL11_N"/>
</dbReference>
<dbReference type="InterPro" id="IPR036769">
    <property type="entry name" value="Ribosomal_uL11_C_sf"/>
</dbReference>
<protein>
    <submittedName>
        <fullName evidence="7">Putative 60S ribosomal protein L12</fullName>
    </submittedName>
</protein>
<dbReference type="GO" id="GO:0003735">
    <property type="term" value="F:structural constituent of ribosome"/>
    <property type="evidence" value="ECO:0007669"/>
    <property type="project" value="InterPro"/>
</dbReference>
<dbReference type="InterPro" id="IPR000911">
    <property type="entry name" value="Ribosomal_uL11"/>
</dbReference>
<evidence type="ECO:0000256" key="3">
    <source>
        <dbReference type="ARBA" id="ARBA00023274"/>
    </source>
</evidence>
<dbReference type="PANTHER" id="PTHR11661">
    <property type="entry name" value="60S RIBOSOMAL PROTEIN L12"/>
    <property type="match status" value="1"/>
</dbReference>
<dbReference type="AlphaFoldDB" id="A0A5J4W1H7"/>
<proteinExistence type="inferred from homology"/>
<feature type="domain" description="Large ribosomal subunit protein uL11 C-terminal" evidence="5">
    <location>
        <begin position="74"/>
        <end position="143"/>
    </location>
</feature>
<evidence type="ECO:0000259" key="6">
    <source>
        <dbReference type="Pfam" id="PF03946"/>
    </source>
</evidence>
<dbReference type="SMART" id="SM00649">
    <property type="entry name" value="RL11"/>
    <property type="match status" value="1"/>
</dbReference>
<comment type="similarity">
    <text evidence="1 4">Belongs to the universal ribosomal protein uL11 family.</text>
</comment>
<dbReference type="InterPro" id="IPR020783">
    <property type="entry name" value="Ribosomal_uL11_C"/>
</dbReference>
<dbReference type="Gene3D" id="3.30.1550.10">
    <property type="entry name" value="Ribosomal protein L11/L12, N-terminal domain"/>
    <property type="match status" value="1"/>
</dbReference>
<dbReference type="Pfam" id="PF00298">
    <property type="entry name" value="Ribosomal_L11"/>
    <property type="match status" value="1"/>
</dbReference>
<keyword evidence="2 4" id="KW-0689">Ribosomal protein</keyword>
<dbReference type="InterPro" id="IPR036796">
    <property type="entry name" value="Ribosomal_uL11_N_sf"/>
</dbReference>
<evidence type="ECO:0000256" key="2">
    <source>
        <dbReference type="ARBA" id="ARBA00022980"/>
    </source>
</evidence>
<dbReference type="HAMAP" id="MF_00736">
    <property type="entry name" value="Ribosomal_uL11"/>
    <property type="match status" value="1"/>
</dbReference>
<dbReference type="PANTHER" id="PTHR11661:SF2">
    <property type="entry name" value="LARGE RIBOSOMAL SUBUNIT PROTEIN UL11"/>
    <property type="match status" value="1"/>
</dbReference>
<accession>A0A5J4W1H7</accession>
<dbReference type="Gene3D" id="1.10.10.250">
    <property type="entry name" value="Ribosomal protein L11, C-terminal domain"/>
    <property type="match status" value="1"/>
</dbReference>
<evidence type="ECO:0000313" key="8">
    <source>
        <dbReference type="Proteomes" id="UP000324800"/>
    </source>
</evidence>
<evidence type="ECO:0000256" key="1">
    <source>
        <dbReference type="ARBA" id="ARBA00010537"/>
    </source>
</evidence>